<accession>A0A0F9J7W7</accession>
<comment type="caution">
    <text evidence="1">The sequence shown here is derived from an EMBL/GenBank/DDBJ whole genome shotgun (WGS) entry which is preliminary data.</text>
</comment>
<dbReference type="AlphaFoldDB" id="A0A0F9J7W7"/>
<reference evidence="1" key="1">
    <citation type="journal article" date="2015" name="Nature">
        <title>Complex archaea that bridge the gap between prokaryotes and eukaryotes.</title>
        <authorList>
            <person name="Spang A."/>
            <person name="Saw J.H."/>
            <person name="Jorgensen S.L."/>
            <person name="Zaremba-Niedzwiedzka K."/>
            <person name="Martijn J."/>
            <person name="Lind A.E."/>
            <person name="van Eijk R."/>
            <person name="Schleper C."/>
            <person name="Guy L."/>
            <person name="Ettema T.J."/>
        </authorList>
    </citation>
    <scope>NUCLEOTIDE SEQUENCE</scope>
</reference>
<gene>
    <name evidence="1" type="ORF">LCGC14_1486790</name>
</gene>
<proteinExistence type="predicted"/>
<sequence>MLNGDYYYLIVAYNESGFTSSNCVYVLVMIPPGLFILSSDFNISDIDGILNLKWSHSSGGDNYSIYVHNTTISELTGIEILLAEGIKSHQYQIYSVLKQLGIEHIQDYVEEAGDYILKTHFKEFSTSDLRKVLEIFDKN</sequence>
<evidence type="ECO:0008006" key="2">
    <source>
        <dbReference type="Google" id="ProtNLM"/>
    </source>
</evidence>
<evidence type="ECO:0000313" key="1">
    <source>
        <dbReference type="EMBL" id="KKM65879.1"/>
    </source>
</evidence>
<name>A0A0F9J7W7_9ZZZZ</name>
<dbReference type="EMBL" id="LAZR01010641">
    <property type="protein sequence ID" value="KKM65879.1"/>
    <property type="molecule type" value="Genomic_DNA"/>
</dbReference>
<organism evidence="1">
    <name type="scientific">marine sediment metagenome</name>
    <dbReference type="NCBI Taxonomy" id="412755"/>
    <lineage>
        <taxon>unclassified sequences</taxon>
        <taxon>metagenomes</taxon>
        <taxon>ecological metagenomes</taxon>
    </lineage>
</organism>
<protein>
    <recommendedName>
        <fullName evidence="2">Fibronectin type-III domain-containing protein</fullName>
    </recommendedName>
</protein>